<gene>
    <name evidence="1" type="ORF">DPMN_137969</name>
</gene>
<keyword evidence="2" id="KW-1185">Reference proteome</keyword>
<protein>
    <submittedName>
        <fullName evidence="1">Uncharacterized protein</fullName>
    </submittedName>
</protein>
<evidence type="ECO:0000313" key="2">
    <source>
        <dbReference type="Proteomes" id="UP000828390"/>
    </source>
</evidence>
<reference evidence="1" key="1">
    <citation type="journal article" date="2019" name="bioRxiv">
        <title>The Genome of the Zebra Mussel, Dreissena polymorpha: A Resource for Invasive Species Research.</title>
        <authorList>
            <person name="McCartney M.A."/>
            <person name="Auch B."/>
            <person name="Kono T."/>
            <person name="Mallez S."/>
            <person name="Zhang Y."/>
            <person name="Obille A."/>
            <person name="Becker A."/>
            <person name="Abrahante J.E."/>
            <person name="Garbe J."/>
            <person name="Badalamenti J.P."/>
            <person name="Herman A."/>
            <person name="Mangelson H."/>
            <person name="Liachko I."/>
            <person name="Sullivan S."/>
            <person name="Sone E.D."/>
            <person name="Koren S."/>
            <person name="Silverstein K.A.T."/>
            <person name="Beckman K.B."/>
            <person name="Gohl D.M."/>
        </authorList>
    </citation>
    <scope>NUCLEOTIDE SEQUENCE</scope>
    <source>
        <strain evidence="1">Duluth1</strain>
        <tissue evidence="1">Whole animal</tissue>
    </source>
</reference>
<dbReference type="Proteomes" id="UP000828390">
    <property type="component" value="Unassembled WGS sequence"/>
</dbReference>
<name>A0A9D4G6R5_DREPO</name>
<accession>A0A9D4G6R5</accession>
<evidence type="ECO:0000313" key="1">
    <source>
        <dbReference type="EMBL" id="KAH3809595.1"/>
    </source>
</evidence>
<dbReference type="AlphaFoldDB" id="A0A9D4G6R5"/>
<proteinExistence type="predicted"/>
<comment type="caution">
    <text evidence="1">The sequence shown here is derived from an EMBL/GenBank/DDBJ whole genome shotgun (WGS) entry which is preliminary data.</text>
</comment>
<organism evidence="1 2">
    <name type="scientific">Dreissena polymorpha</name>
    <name type="common">Zebra mussel</name>
    <name type="synonym">Mytilus polymorpha</name>
    <dbReference type="NCBI Taxonomy" id="45954"/>
    <lineage>
        <taxon>Eukaryota</taxon>
        <taxon>Metazoa</taxon>
        <taxon>Spiralia</taxon>
        <taxon>Lophotrochozoa</taxon>
        <taxon>Mollusca</taxon>
        <taxon>Bivalvia</taxon>
        <taxon>Autobranchia</taxon>
        <taxon>Heteroconchia</taxon>
        <taxon>Euheterodonta</taxon>
        <taxon>Imparidentia</taxon>
        <taxon>Neoheterodontei</taxon>
        <taxon>Myida</taxon>
        <taxon>Dreissenoidea</taxon>
        <taxon>Dreissenidae</taxon>
        <taxon>Dreissena</taxon>
    </lineage>
</organism>
<reference evidence="1" key="2">
    <citation type="submission" date="2020-11" db="EMBL/GenBank/DDBJ databases">
        <authorList>
            <person name="McCartney M.A."/>
            <person name="Auch B."/>
            <person name="Kono T."/>
            <person name="Mallez S."/>
            <person name="Becker A."/>
            <person name="Gohl D.M."/>
            <person name="Silverstein K.A.T."/>
            <person name="Koren S."/>
            <person name="Bechman K.B."/>
            <person name="Herman A."/>
            <person name="Abrahante J.E."/>
            <person name="Garbe J."/>
        </authorList>
    </citation>
    <scope>NUCLEOTIDE SEQUENCE</scope>
    <source>
        <strain evidence="1">Duluth1</strain>
        <tissue evidence="1">Whole animal</tissue>
    </source>
</reference>
<sequence>MQMVKDHEPFNYACDRDTDLNKVQCSHISFMFVFQTARLIFIVRDLPSLACLGYLCVSIPVCIFHGLRSKSLRIFTSSERVSFLGEDKDLESTSEAEHVRDLLRPPKPPP</sequence>
<dbReference type="EMBL" id="JAIWYP010000006">
    <property type="protein sequence ID" value="KAH3809595.1"/>
    <property type="molecule type" value="Genomic_DNA"/>
</dbReference>